<dbReference type="OrthoDB" id="9814887at2"/>
<dbReference type="InterPro" id="IPR011990">
    <property type="entry name" value="TPR-like_helical_dom_sf"/>
</dbReference>
<keyword evidence="4" id="KW-1185">Reference proteome</keyword>
<dbReference type="EMBL" id="NIDE01000003">
    <property type="protein sequence ID" value="OWK44445.1"/>
    <property type="molecule type" value="Genomic_DNA"/>
</dbReference>
<evidence type="ECO:0000256" key="2">
    <source>
        <dbReference type="SAM" id="SignalP"/>
    </source>
</evidence>
<keyword evidence="2" id="KW-0732">Signal</keyword>
<protein>
    <recommendedName>
        <fullName evidence="5">Tetratricopeptide repeat protein</fullName>
    </recommendedName>
</protein>
<feature type="chain" id="PRO_5011968373" description="Tetratricopeptide repeat protein" evidence="2">
    <location>
        <begin position="22"/>
        <end position="498"/>
    </location>
</feature>
<evidence type="ECO:0008006" key="5">
    <source>
        <dbReference type="Google" id="ProtNLM"/>
    </source>
</evidence>
<dbReference type="SUPFAM" id="SSF48452">
    <property type="entry name" value="TPR-like"/>
    <property type="match status" value="1"/>
</dbReference>
<dbReference type="Proteomes" id="UP000214646">
    <property type="component" value="Unassembled WGS sequence"/>
</dbReference>
<dbReference type="RefSeq" id="WP_088253715.1">
    <property type="nucleotide sequence ID" value="NZ_NIDE01000003.1"/>
</dbReference>
<sequence length="498" mass="52654">MNRIAIVVAAFLIALTPAAFGQTPNVTAEVSNLTKAVDQAATAQAQKQKEGERTEDIEILRRILNKTLGAPDGTAVIYWPIQNSLLNEAYDRAPGNRPPGDANAKGTTALLRPETGAYNPLFPNSNTIATFTYNNASTPARAGGDPIDGIYLAGHGVVFTLRIPASAGVTLHEPVKVVGLSEVCAKCHGEKSQADIEKTMAPPPPPTEWEQTRGQLRAPTSTPPSTPPAAKPVLICKPGELAYAVIEKLTANARHIRHLPVGENITFVVTYEGHSAAVRDSAAKGPMIWDANTGRPLQAAGGPQTAGGFGASNGDWYGVPVLPSGTWLNGNPPASGGRPGFSPEEVNLLTLGDLHLKQNKPKEAAEAYERALSRYKAPVFRMSAPPRMTPAQVSELIGEHQQNVRGIYRQLALAWLTVGDLDRSQAALDQSRKFRIELADKADPAAAAAVLVPAKLIISVAKADLDKAGGDPSAFRKAVKIETIGFPPPDVKKAAPGP</sequence>
<name>A0A225E701_9BACT</name>
<comment type="caution">
    <text evidence="3">The sequence shown here is derived from an EMBL/GenBank/DDBJ whole genome shotgun (WGS) entry which is preliminary data.</text>
</comment>
<feature type="region of interest" description="Disordered" evidence="1">
    <location>
        <begin position="191"/>
        <end position="231"/>
    </location>
</feature>
<dbReference type="Gene3D" id="1.25.40.10">
    <property type="entry name" value="Tetratricopeptide repeat domain"/>
    <property type="match status" value="1"/>
</dbReference>
<feature type="signal peptide" evidence="2">
    <location>
        <begin position="1"/>
        <end position="21"/>
    </location>
</feature>
<reference evidence="4" key="1">
    <citation type="submission" date="2017-06" db="EMBL/GenBank/DDBJ databases">
        <title>Genome analysis of Fimbriiglobus ruber SP5, the first member of the order Planctomycetales with confirmed chitinolytic capability.</title>
        <authorList>
            <person name="Ravin N.V."/>
            <person name="Rakitin A.L."/>
            <person name="Ivanova A.A."/>
            <person name="Beletsky A.V."/>
            <person name="Kulichevskaya I.S."/>
            <person name="Mardanov A.V."/>
            <person name="Dedysh S.N."/>
        </authorList>
    </citation>
    <scope>NUCLEOTIDE SEQUENCE [LARGE SCALE GENOMIC DNA]</scope>
    <source>
        <strain evidence="4">SP5</strain>
    </source>
</reference>
<organism evidence="3 4">
    <name type="scientific">Fimbriiglobus ruber</name>
    <dbReference type="NCBI Taxonomy" id="1908690"/>
    <lineage>
        <taxon>Bacteria</taxon>
        <taxon>Pseudomonadati</taxon>
        <taxon>Planctomycetota</taxon>
        <taxon>Planctomycetia</taxon>
        <taxon>Gemmatales</taxon>
        <taxon>Gemmataceae</taxon>
        <taxon>Fimbriiglobus</taxon>
    </lineage>
</organism>
<evidence type="ECO:0000313" key="4">
    <source>
        <dbReference type="Proteomes" id="UP000214646"/>
    </source>
</evidence>
<accession>A0A225E701</accession>
<evidence type="ECO:0000256" key="1">
    <source>
        <dbReference type="SAM" id="MobiDB-lite"/>
    </source>
</evidence>
<evidence type="ECO:0000313" key="3">
    <source>
        <dbReference type="EMBL" id="OWK44445.1"/>
    </source>
</evidence>
<feature type="compositionally biased region" description="Pro residues" evidence="1">
    <location>
        <begin position="221"/>
        <end position="230"/>
    </location>
</feature>
<gene>
    <name evidence="3" type="ORF">FRUB_02377</name>
</gene>
<dbReference type="AlphaFoldDB" id="A0A225E701"/>
<proteinExistence type="predicted"/>